<organism evidence="2 3">
    <name type="scientific">Rhizobium helianthi</name>
    <dbReference type="NCBI Taxonomy" id="1132695"/>
    <lineage>
        <taxon>Bacteria</taxon>
        <taxon>Pseudomonadati</taxon>
        <taxon>Pseudomonadota</taxon>
        <taxon>Alphaproteobacteria</taxon>
        <taxon>Hyphomicrobiales</taxon>
        <taxon>Rhizobiaceae</taxon>
        <taxon>Rhizobium/Agrobacterium group</taxon>
        <taxon>Rhizobium</taxon>
    </lineage>
</organism>
<sequence>MKGLASVTMGLVMLTMTQTAHAADLSLETYFAGKTKATGSFSAINGVRRQFDVDLTGKWDGKTLTLREDFRYSDGERDTKTWRFTKIGPGKYTGTREDVIGTTTVEIEGKVAKFNYLVNLGTDAKPNKVHFYDRMELQPDGTLVNTAWVTKFLFPVAKTRVIFSR</sequence>
<keyword evidence="3" id="KW-1185">Reference proteome</keyword>
<accession>A0ABW4M0U8</accession>
<feature type="signal peptide" evidence="1">
    <location>
        <begin position="1"/>
        <end position="22"/>
    </location>
</feature>
<name>A0ABW4M0U8_9HYPH</name>
<dbReference type="InterPro" id="IPR024409">
    <property type="entry name" value="DUF3833"/>
</dbReference>
<reference evidence="3" key="1">
    <citation type="journal article" date="2019" name="Int. J. Syst. Evol. Microbiol.">
        <title>The Global Catalogue of Microorganisms (GCM) 10K type strain sequencing project: providing services to taxonomists for standard genome sequencing and annotation.</title>
        <authorList>
            <consortium name="The Broad Institute Genomics Platform"/>
            <consortium name="The Broad Institute Genome Sequencing Center for Infectious Disease"/>
            <person name="Wu L."/>
            <person name="Ma J."/>
        </authorList>
    </citation>
    <scope>NUCLEOTIDE SEQUENCE [LARGE SCALE GENOMIC DNA]</scope>
    <source>
        <strain evidence="3">CG52</strain>
    </source>
</reference>
<keyword evidence="1" id="KW-0732">Signal</keyword>
<evidence type="ECO:0000313" key="2">
    <source>
        <dbReference type="EMBL" id="MFD1744542.1"/>
    </source>
</evidence>
<feature type="chain" id="PRO_5046912390" evidence="1">
    <location>
        <begin position="23"/>
        <end position="165"/>
    </location>
</feature>
<proteinExistence type="predicted"/>
<gene>
    <name evidence="2" type="ORF">ACFSE1_03625</name>
</gene>
<dbReference type="EMBL" id="JBHUEQ010000004">
    <property type="protein sequence ID" value="MFD1744542.1"/>
    <property type="molecule type" value="Genomic_DNA"/>
</dbReference>
<evidence type="ECO:0000256" key="1">
    <source>
        <dbReference type="SAM" id="SignalP"/>
    </source>
</evidence>
<dbReference type="Pfam" id="PF12915">
    <property type="entry name" value="DUF3833"/>
    <property type="match status" value="1"/>
</dbReference>
<evidence type="ECO:0000313" key="3">
    <source>
        <dbReference type="Proteomes" id="UP001597322"/>
    </source>
</evidence>
<protein>
    <submittedName>
        <fullName evidence="2">DUF3833 family protein</fullName>
    </submittedName>
</protein>
<dbReference type="RefSeq" id="WP_377397219.1">
    <property type="nucleotide sequence ID" value="NZ_JBHUEQ010000004.1"/>
</dbReference>
<dbReference type="Proteomes" id="UP001597322">
    <property type="component" value="Unassembled WGS sequence"/>
</dbReference>
<comment type="caution">
    <text evidence="2">The sequence shown here is derived from an EMBL/GenBank/DDBJ whole genome shotgun (WGS) entry which is preliminary data.</text>
</comment>